<evidence type="ECO:0000313" key="1">
    <source>
        <dbReference type="Proteomes" id="UP000887576"/>
    </source>
</evidence>
<dbReference type="WBParaSite" id="JU765_v2.g7236.t1">
    <property type="protein sequence ID" value="JU765_v2.g7236.t1"/>
    <property type="gene ID" value="JU765_v2.g7236"/>
</dbReference>
<dbReference type="Proteomes" id="UP000887576">
    <property type="component" value="Unplaced"/>
</dbReference>
<sequence>MSNTDHVKTARILDRVTIICPLPADRRHYEYSKLYMVSKEGYENCELLSSKLIGSCETPERHSSISLVFRDFSPLPSALEFKPGRSYYIISTSNGSRSGLDNSFNGLCAQKHMKIRFDILSDDVAKDASSGAFSESQISTASTGEADASLMYIIHTVDPETIPSEKNAQILEKNEPDSASVSSKSMFLFLACFLLTLNLPFRLFF</sequence>
<proteinExistence type="predicted"/>
<protein>
    <submittedName>
        <fullName evidence="2">Ephrin RBD domain-containing protein</fullName>
    </submittedName>
</protein>
<evidence type="ECO:0000313" key="2">
    <source>
        <dbReference type="WBParaSite" id="JU765_v2.g7236.t1"/>
    </source>
</evidence>
<accession>A0AC34RID2</accession>
<name>A0AC34RID2_9BILA</name>
<organism evidence="1 2">
    <name type="scientific">Panagrolaimus sp. JU765</name>
    <dbReference type="NCBI Taxonomy" id="591449"/>
    <lineage>
        <taxon>Eukaryota</taxon>
        <taxon>Metazoa</taxon>
        <taxon>Ecdysozoa</taxon>
        <taxon>Nematoda</taxon>
        <taxon>Chromadorea</taxon>
        <taxon>Rhabditida</taxon>
        <taxon>Tylenchina</taxon>
        <taxon>Panagrolaimomorpha</taxon>
        <taxon>Panagrolaimoidea</taxon>
        <taxon>Panagrolaimidae</taxon>
        <taxon>Panagrolaimus</taxon>
    </lineage>
</organism>
<reference evidence="2" key="1">
    <citation type="submission" date="2022-11" db="UniProtKB">
        <authorList>
            <consortium name="WormBaseParasite"/>
        </authorList>
    </citation>
    <scope>IDENTIFICATION</scope>
</reference>